<accession>A0A062TP41</accession>
<evidence type="ECO:0000313" key="3">
    <source>
        <dbReference type="Proteomes" id="UP000249123"/>
    </source>
</evidence>
<dbReference type="AlphaFoldDB" id="A0A062TP41"/>
<comment type="caution">
    <text evidence="2">The sequence shown here is derived from an EMBL/GenBank/DDBJ whole genome shotgun (WGS) entry which is preliminary data.</text>
</comment>
<dbReference type="eggNOG" id="COG1546">
    <property type="taxonomic scope" value="Bacteria"/>
</dbReference>
<organism evidence="2 3">
    <name type="scientific">Hyphomonas pacifica</name>
    <dbReference type="NCBI Taxonomy" id="1280941"/>
    <lineage>
        <taxon>Bacteria</taxon>
        <taxon>Pseudomonadati</taxon>
        <taxon>Pseudomonadota</taxon>
        <taxon>Alphaproteobacteria</taxon>
        <taxon>Hyphomonadales</taxon>
        <taxon>Hyphomonadaceae</taxon>
        <taxon>Hyphomonas</taxon>
    </lineage>
</organism>
<dbReference type="InterPro" id="IPR036653">
    <property type="entry name" value="CinA-like_C"/>
</dbReference>
<dbReference type="SUPFAM" id="SSF142433">
    <property type="entry name" value="CinA-like"/>
    <property type="match status" value="1"/>
</dbReference>
<feature type="domain" description="CinA C-terminal" evidence="1">
    <location>
        <begin position="21"/>
        <end position="171"/>
    </location>
</feature>
<sequence length="175" mass="18156">MPLALAPCLLQLEVMETLIPIAAQIADKLKDSGETVAISESSAGGLISAALLAVPGASAYYRGGGVIYTAKAYKHLLGLSREDLGEHRSATEPYARLLAGRIRDQLSADWGVCETGASGPGGNMYGDEAGHTCIAVIGPGGSRHSHTLETGLTDRAENMRLFAQETLHALLGALG</sequence>
<dbReference type="Gene3D" id="3.90.950.20">
    <property type="entry name" value="CinA-like"/>
    <property type="match status" value="1"/>
</dbReference>
<dbReference type="Pfam" id="PF02464">
    <property type="entry name" value="CinA"/>
    <property type="match status" value="1"/>
</dbReference>
<evidence type="ECO:0000313" key="2">
    <source>
        <dbReference type="EMBL" id="RAN31349.1"/>
    </source>
</evidence>
<gene>
    <name evidence="2" type="ORF">HY3_04470</name>
</gene>
<proteinExistence type="predicted"/>
<dbReference type="InterPro" id="IPR008136">
    <property type="entry name" value="CinA_C"/>
</dbReference>
<protein>
    <recommendedName>
        <fullName evidence="1">CinA C-terminal domain-containing protein</fullName>
    </recommendedName>
</protein>
<dbReference type="STRING" id="1280941.HY2_04770"/>
<name>A0A062TP41_9PROT</name>
<evidence type="ECO:0000259" key="1">
    <source>
        <dbReference type="Pfam" id="PF02464"/>
    </source>
</evidence>
<reference evidence="2 3" key="1">
    <citation type="submission" date="2013-04" db="EMBL/GenBank/DDBJ databases">
        <title>Hyphomonas sp. T24B3 Genome Sequencing.</title>
        <authorList>
            <person name="Lai Q."/>
            <person name="Shao Z."/>
        </authorList>
    </citation>
    <scope>NUCLEOTIDE SEQUENCE [LARGE SCALE GENOMIC DNA]</scope>
    <source>
        <strain evidence="2 3">T24B3</strain>
    </source>
</reference>
<dbReference type="Proteomes" id="UP000249123">
    <property type="component" value="Unassembled WGS sequence"/>
</dbReference>
<dbReference type="NCBIfam" id="TIGR00199">
    <property type="entry name" value="PncC_domain"/>
    <property type="match status" value="1"/>
</dbReference>
<dbReference type="EMBL" id="AWFB01000056">
    <property type="protein sequence ID" value="RAN31349.1"/>
    <property type="molecule type" value="Genomic_DNA"/>
</dbReference>
<keyword evidence="3" id="KW-1185">Reference proteome</keyword>